<name>A0ABS9T6J7_9PSEU</name>
<evidence type="ECO:0000259" key="3">
    <source>
        <dbReference type="PROSITE" id="PS51677"/>
    </source>
</evidence>
<protein>
    <submittedName>
        <fullName evidence="4">Polysaccharide deacetylase family protein</fullName>
    </submittedName>
</protein>
<keyword evidence="5" id="KW-1185">Reference proteome</keyword>
<feature type="domain" description="NodB homology" evidence="3">
    <location>
        <begin position="114"/>
        <end position="286"/>
    </location>
</feature>
<comment type="subcellular location">
    <subcellularLocation>
        <location evidence="1">Secreted</location>
    </subcellularLocation>
</comment>
<evidence type="ECO:0000256" key="2">
    <source>
        <dbReference type="ARBA" id="ARBA00022729"/>
    </source>
</evidence>
<dbReference type="PANTHER" id="PTHR34216">
    <property type="match status" value="1"/>
</dbReference>
<evidence type="ECO:0000256" key="1">
    <source>
        <dbReference type="ARBA" id="ARBA00004613"/>
    </source>
</evidence>
<dbReference type="InterPro" id="IPR002509">
    <property type="entry name" value="NODB_dom"/>
</dbReference>
<dbReference type="Pfam" id="PF01522">
    <property type="entry name" value="Polysacc_deac_1"/>
    <property type="match status" value="1"/>
</dbReference>
<dbReference type="InterPro" id="IPR051398">
    <property type="entry name" value="Polysacch_Deacetylase"/>
</dbReference>
<dbReference type="RefSeq" id="WP_241034105.1">
    <property type="nucleotide sequence ID" value="NZ_BAAAJF010000034.1"/>
</dbReference>
<organism evidence="4 5">
    <name type="scientific">Pseudonocardia alaniniphila</name>
    <dbReference type="NCBI Taxonomy" id="75291"/>
    <lineage>
        <taxon>Bacteria</taxon>
        <taxon>Bacillati</taxon>
        <taxon>Actinomycetota</taxon>
        <taxon>Actinomycetes</taxon>
        <taxon>Pseudonocardiales</taxon>
        <taxon>Pseudonocardiaceae</taxon>
        <taxon>Pseudonocardia</taxon>
    </lineage>
</organism>
<dbReference type="SUPFAM" id="SSF88713">
    <property type="entry name" value="Glycoside hydrolase/deacetylase"/>
    <property type="match status" value="1"/>
</dbReference>
<dbReference type="EMBL" id="JAKXMK010000001">
    <property type="protein sequence ID" value="MCH6164068.1"/>
    <property type="molecule type" value="Genomic_DNA"/>
</dbReference>
<gene>
    <name evidence="4" type="ORF">MMF94_00110</name>
</gene>
<sequence>MNADSADGASTGKARIGTAAIRQALAGTKAAQVAYGCAVTGRLGVERWALSRRRLEWAPVARRGRILAYHSIGTPSWGVNDVRPRDFERHLQLAADDGWTFATPAEVMAEPEKQQLALTFDDGVTSVLENAAPVLRHHGIPATMFVVSGWADGKHPDQYQHVLDWKGVSALQEYGISLASHSATHPDFGRLGAAEAREELEVSRQRMEQMLGLTVDEFAIPFGQSRNWTDAARTAAEGAGYKVVYAQAVETRPAGTVPRTFITRIDTPRLFRAALAGSYDRWEEWY</sequence>
<dbReference type="PROSITE" id="PS51677">
    <property type="entry name" value="NODB"/>
    <property type="match status" value="1"/>
</dbReference>
<evidence type="ECO:0000313" key="5">
    <source>
        <dbReference type="Proteomes" id="UP001299970"/>
    </source>
</evidence>
<keyword evidence="2" id="KW-0732">Signal</keyword>
<dbReference type="Gene3D" id="3.20.20.370">
    <property type="entry name" value="Glycoside hydrolase/deacetylase"/>
    <property type="match status" value="1"/>
</dbReference>
<proteinExistence type="predicted"/>
<evidence type="ECO:0000313" key="4">
    <source>
        <dbReference type="EMBL" id="MCH6164068.1"/>
    </source>
</evidence>
<reference evidence="4 5" key="1">
    <citation type="submission" date="2022-03" db="EMBL/GenBank/DDBJ databases">
        <title>Pseudonocardia alaer sp. nov., a novel actinomycete isolated from reed forest soil.</title>
        <authorList>
            <person name="Wang L."/>
        </authorList>
    </citation>
    <scope>NUCLEOTIDE SEQUENCE [LARGE SCALE GENOMIC DNA]</scope>
    <source>
        <strain evidence="4 5">Y-16303</strain>
    </source>
</reference>
<dbReference type="Proteomes" id="UP001299970">
    <property type="component" value="Unassembled WGS sequence"/>
</dbReference>
<accession>A0ABS9T6J7</accession>
<dbReference type="CDD" id="cd10918">
    <property type="entry name" value="CE4_NodB_like_5s_6s"/>
    <property type="match status" value="1"/>
</dbReference>
<dbReference type="InterPro" id="IPR011330">
    <property type="entry name" value="Glyco_hydro/deAcase_b/a-brl"/>
</dbReference>
<dbReference type="PANTHER" id="PTHR34216:SF3">
    <property type="entry name" value="POLY-BETA-1,6-N-ACETYL-D-GLUCOSAMINE N-DEACETYLASE"/>
    <property type="match status" value="1"/>
</dbReference>
<comment type="caution">
    <text evidence="4">The sequence shown here is derived from an EMBL/GenBank/DDBJ whole genome shotgun (WGS) entry which is preliminary data.</text>
</comment>